<sequence length="837" mass="94779">MGIRGLTTYVKNLLFDEGQVWESYNLRDTNLVIDGRGLCYHICDGLNVKFGGQYDQLQNKLKTFFSELQSNNVVSYVVFDGIMTRDEKKLATHKKRNTERIQKMNNLWTSEKSTHVVLPRLTQLAVVEVLQEMEVLYAVADFEADCEIALLANELDALVLADDSDFYIFNIRRGYIPLKQHNFSGPNTTVRKFSFDGFTEHLGIDPSMSPLLASLVGNDYISDEMLKPFTDYIESLVTSSELEAGSEKVPTIAQFLSRHKSVSEAIHAVIHLFSDDDKVLFEKSIEEYQMEQSNLIGYFGSSDLSCNVHTYNGHSLPQWVVKLYRQGLMAFEGLACLCNRNIFLQTQSENIALPSAQICAQGLRWYYYALALNCEGTTNTVVSATELHSKNKAGVASMVTDGQLELGRDFDHTLTQGFTPESQARMDTKGFNDTSSSPLALAVPGIELQTQLVKAGIPSMITVQTEQEMDNDHTHTNRPPPGAQKETEFCVLSSLPELLQEQSKDSIPNMVTGQSESQEERETTHYDTTSSTSHIKQIKDSDHIHSILESEFDNLNENTVKSEEIGLLSSCDYTIEDVKFGKSDSTPQATTKDIVITEYVREGSSLVKKEVDLTRVVSEIRIQIRDGILEMSDHAKKSHLLNLLDSDLPFIHDLPIEHQIVVSALRYWVIHSQIKPTHLAALLVYYIGDSSKREHFKISLEAVHGFSQWQNVLYWVERLNTLFSSPFPQLQVAKLYDGVHVCLVYERLERVKAGIKYAESIVTNTNLYHHLYDVITKDLPHDRQFNQSRSSEKRRNKGGRTKGRRQREGKETKSKIPEVLKGNKFAHLSVLNPDEDY</sequence>
<reference evidence="4" key="1">
    <citation type="submission" date="2020-04" db="EMBL/GenBank/DDBJ databases">
        <authorList>
            <person name="Alioto T."/>
            <person name="Alioto T."/>
            <person name="Gomez Garrido J."/>
        </authorList>
    </citation>
    <scope>NUCLEOTIDE SEQUENCE</scope>
    <source>
        <strain evidence="4">A484AB</strain>
    </source>
</reference>
<feature type="compositionally biased region" description="Basic residues" evidence="2">
    <location>
        <begin position="792"/>
        <end position="805"/>
    </location>
</feature>
<keyword evidence="5" id="KW-1185">Reference proteome</keyword>
<name>A0A6S7J701_PARCT</name>
<dbReference type="Pfam" id="PF12813">
    <property type="entry name" value="XPG_I_2"/>
    <property type="match status" value="1"/>
</dbReference>
<feature type="region of interest" description="Disordered" evidence="2">
    <location>
        <begin position="501"/>
        <end position="536"/>
    </location>
</feature>
<dbReference type="InterPro" id="IPR039436">
    <property type="entry name" value="Asteroid_dom"/>
</dbReference>
<comment type="caution">
    <text evidence="4">The sequence shown here is derived from an EMBL/GenBank/DDBJ whole genome shotgun (WGS) entry which is preliminary data.</text>
</comment>
<feature type="compositionally biased region" description="Polar residues" evidence="2">
    <location>
        <begin position="505"/>
        <end position="516"/>
    </location>
</feature>
<dbReference type="PANTHER" id="PTHR15665">
    <property type="entry name" value="ASTEROID PROTEIN"/>
    <property type="match status" value="1"/>
</dbReference>
<gene>
    <name evidence="4" type="ORF">PACLA_8A037383</name>
</gene>
<dbReference type="EMBL" id="CACRXK020014101">
    <property type="protein sequence ID" value="CAB4026257.1"/>
    <property type="molecule type" value="Genomic_DNA"/>
</dbReference>
<feature type="domain" description="Asteroid" evidence="3">
    <location>
        <begin position="124"/>
        <end position="222"/>
    </location>
</feature>
<evidence type="ECO:0000313" key="5">
    <source>
        <dbReference type="Proteomes" id="UP001152795"/>
    </source>
</evidence>
<feature type="compositionally biased region" description="Basic and acidic residues" evidence="2">
    <location>
        <begin position="806"/>
        <end position="818"/>
    </location>
</feature>
<evidence type="ECO:0000256" key="2">
    <source>
        <dbReference type="SAM" id="MobiDB-lite"/>
    </source>
</evidence>
<organism evidence="4 5">
    <name type="scientific">Paramuricea clavata</name>
    <name type="common">Red gorgonian</name>
    <name type="synonym">Violescent sea-whip</name>
    <dbReference type="NCBI Taxonomy" id="317549"/>
    <lineage>
        <taxon>Eukaryota</taxon>
        <taxon>Metazoa</taxon>
        <taxon>Cnidaria</taxon>
        <taxon>Anthozoa</taxon>
        <taxon>Octocorallia</taxon>
        <taxon>Malacalcyonacea</taxon>
        <taxon>Plexauridae</taxon>
        <taxon>Paramuricea</taxon>
    </lineage>
</organism>
<comment type="similarity">
    <text evidence="1">Belongs to the asteroid family.</text>
</comment>
<dbReference type="InterPro" id="IPR026832">
    <property type="entry name" value="Asteroid"/>
</dbReference>
<proteinExistence type="inferred from homology"/>
<dbReference type="Gene3D" id="3.40.50.1010">
    <property type="entry name" value="5'-nuclease"/>
    <property type="match status" value="1"/>
</dbReference>
<evidence type="ECO:0000259" key="3">
    <source>
        <dbReference type="Pfam" id="PF12813"/>
    </source>
</evidence>
<protein>
    <recommendedName>
        <fullName evidence="3">Asteroid domain-containing protein</fullName>
    </recommendedName>
</protein>
<dbReference type="Proteomes" id="UP001152795">
    <property type="component" value="Unassembled WGS sequence"/>
</dbReference>
<dbReference type="SUPFAM" id="SSF88723">
    <property type="entry name" value="PIN domain-like"/>
    <property type="match status" value="1"/>
</dbReference>
<dbReference type="PANTHER" id="PTHR15665:SF1">
    <property type="entry name" value="PROTEIN ASTEROID HOMOLOG 1"/>
    <property type="match status" value="1"/>
</dbReference>
<accession>A0A6S7J701</accession>
<dbReference type="OrthoDB" id="25987at2759"/>
<dbReference type="InterPro" id="IPR029060">
    <property type="entry name" value="PIN-like_dom_sf"/>
</dbReference>
<feature type="region of interest" description="Disordered" evidence="2">
    <location>
        <begin position="783"/>
        <end position="819"/>
    </location>
</feature>
<dbReference type="AlphaFoldDB" id="A0A6S7J701"/>
<evidence type="ECO:0000313" key="4">
    <source>
        <dbReference type="EMBL" id="CAB4026257.1"/>
    </source>
</evidence>
<evidence type="ECO:0000256" key="1">
    <source>
        <dbReference type="ARBA" id="ARBA00007398"/>
    </source>
</evidence>